<organism evidence="1 2">
    <name type="scientific">Nocardioides bruguierae</name>
    <dbReference type="NCBI Taxonomy" id="2945102"/>
    <lineage>
        <taxon>Bacteria</taxon>
        <taxon>Bacillati</taxon>
        <taxon>Actinomycetota</taxon>
        <taxon>Actinomycetes</taxon>
        <taxon>Propionibacteriales</taxon>
        <taxon>Nocardioidaceae</taxon>
        <taxon>Nocardioides</taxon>
    </lineage>
</organism>
<dbReference type="RefSeq" id="WP_250827323.1">
    <property type="nucleotide sequence ID" value="NZ_JAMOIL010000012.1"/>
</dbReference>
<gene>
    <name evidence="1" type="ORF">M8330_10765</name>
</gene>
<protein>
    <recommendedName>
        <fullName evidence="3">DUF559 domain-containing protein</fullName>
    </recommendedName>
</protein>
<sequence>MFQPPRPWPSHAVVQPCRVDPAGLAGPTKAQAAGRGWRRAGPGLHLPADTPETPAQRIVDVAARAPHGILTGWAALHVLGSAFHDGKDLHGRRLPVPLICVDGHRPRQGQDVLPLRHAVAPSEVLTVHGLRVTHPARALLDEARLVPDVRELVVGVDMALAAGVVHLAAVERRALEALGPGPDPGRRRLRTAVALAVEDSWSPGETRMRLVWEVEAALPRPLRNRRIVDTSGRAVAVVDLLDPRSGAVGEYDGGEHRTPARQRRDVLRADSLARLGLPSVTAVAADVRTPVARRLLASRILAAVARGPGQEVVASCHTGPGRPRWTPVAPTTTGS</sequence>
<dbReference type="AlphaFoldDB" id="A0A9X2D7E3"/>
<evidence type="ECO:0000313" key="1">
    <source>
        <dbReference type="EMBL" id="MCM0620773.1"/>
    </source>
</evidence>
<accession>A0A9X2D7E3</accession>
<reference evidence="1" key="1">
    <citation type="submission" date="2022-05" db="EMBL/GenBank/DDBJ databases">
        <authorList>
            <person name="Tuo L."/>
        </authorList>
    </citation>
    <scope>NUCLEOTIDE SEQUENCE</scope>
    <source>
        <strain evidence="1">BSK12Z-4</strain>
    </source>
</reference>
<name>A0A9X2D7E3_9ACTN</name>
<keyword evidence="2" id="KW-1185">Reference proteome</keyword>
<evidence type="ECO:0008006" key="3">
    <source>
        <dbReference type="Google" id="ProtNLM"/>
    </source>
</evidence>
<proteinExistence type="predicted"/>
<evidence type="ECO:0000313" key="2">
    <source>
        <dbReference type="Proteomes" id="UP001139485"/>
    </source>
</evidence>
<comment type="caution">
    <text evidence="1">The sequence shown here is derived from an EMBL/GenBank/DDBJ whole genome shotgun (WGS) entry which is preliminary data.</text>
</comment>
<dbReference type="EMBL" id="JAMOIL010000012">
    <property type="protein sequence ID" value="MCM0620773.1"/>
    <property type="molecule type" value="Genomic_DNA"/>
</dbReference>
<dbReference type="Proteomes" id="UP001139485">
    <property type="component" value="Unassembled WGS sequence"/>
</dbReference>